<reference evidence="6" key="1">
    <citation type="submission" date="2020-02" db="EMBL/GenBank/DDBJ databases">
        <title>Genomic and physiological characterization of two novel Nitrospinaceae genera.</title>
        <authorList>
            <person name="Mueller A.J."/>
            <person name="Jung M.-Y."/>
            <person name="Strachan C.R."/>
            <person name="Herbold C.W."/>
            <person name="Kirkegaard R.H."/>
            <person name="Daims H."/>
        </authorList>
    </citation>
    <scope>NUCLEOTIDE SEQUENCE [LARGE SCALE GENOMIC DNA]</scope>
</reference>
<dbReference type="InterPro" id="IPR050955">
    <property type="entry name" value="Plant_Biomass_Hydrol_Est"/>
</dbReference>
<keyword evidence="1 3" id="KW-0732">Signal</keyword>
<evidence type="ECO:0000313" key="6">
    <source>
        <dbReference type="Proteomes" id="UP000594464"/>
    </source>
</evidence>
<evidence type="ECO:0000256" key="1">
    <source>
        <dbReference type="ARBA" id="ARBA00022729"/>
    </source>
</evidence>
<dbReference type="PANTHER" id="PTHR43037:SF5">
    <property type="entry name" value="FERULOYL ESTERASE"/>
    <property type="match status" value="1"/>
</dbReference>
<dbReference type="Pfam" id="PF02230">
    <property type="entry name" value="Abhydrolase_2"/>
    <property type="match status" value="1"/>
</dbReference>
<dbReference type="PANTHER" id="PTHR43037">
    <property type="entry name" value="UNNAMED PRODUCT-RELATED"/>
    <property type="match status" value="1"/>
</dbReference>
<dbReference type="InterPro" id="IPR003140">
    <property type="entry name" value="PLipase/COase/thioEstase"/>
</dbReference>
<accession>A0A7T0G4P8</accession>
<evidence type="ECO:0000256" key="2">
    <source>
        <dbReference type="ARBA" id="ARBA00022801"/>
    </source>
</evidence>
<dbReference type="InterPro" id="IPR029058">
    <property type="entry name" value="AB_hydrolase_fold"/>
</dbReference>
<dbReference type="Proteomes" id="UP000594464">
    <property type="component" value="Chromosome"/>
</dbReference>
<feature type="signal peptide" evidence="3">
    <location>
        <begin position="1"/>
        <end position="17"/>
    </location>
</feature>
<keyword evidence="2" id="KW-0378">Hydrolase</keyword>
<proteinExistence type="predicted"/>
<dbReference type="Gene3D" id="3.40.50.1820">
    <property type="entry name" value="alpha/beta hydrolase"/>
    <property type="match status" value="1"/>
</dbReference>
<name>A0A7T0G4P8_9BACT</name>
<dbReference type="AlphaFoldDB" id="A0A7T0G4P8"/>
<evidence type="ECO:0000256" key="3">
    <source>
        <dbReference type="SAM" id="SignalP"/>
    </source>
</evidence>
<organism evidence="5 6">
    <name type="scientific">Candidatus Nitrohelix vancouverensis</name>
    <dbReference type="NCBI Taxonomy" id="2705534"/>
    <lineage>
        <taxon>Bacteria</taxon>
        <taxon>Pseudomonadati</taxon>
        <taxon>Nitrospinota/Tectimicrobiota group</taxon>
        <taxon>Nitrospinota</taxon>
        <taxon>Nitrospinia</taxon>
        <taxon>Nitrospinales</taxon>
        <taxon>Nitrospinaceae</taxon>
        <taxon>Candidatus Nitrohelix</taxon>
    </lineage>
</organism>
<dbReference type="EMBL" id="CP048620">
    <property type="protein sequence ID" value="QPJ66541.1"/>
    <property type="molecule type" value="Genomic_DNA"/>
</dbReference>
<sequence>MKTLIFFLLALTLNACSGLPLNDSSSSEASLDSLRADIAQFLETSDAKVEETLINKLRAEKTSHADVKRILKEPFAIREGVPGLHSQKTLKANEKEYTYALFAPEPATEEQTFPMIVVLHGMGGSGPNTLPAWVERLNKQYIIVSPSYPMGAWWSKNAEEMVMKLIRETAAEYPVDFNRIFIAGLSNGAIGAYMMGMFYPDLFAGVVPIAGSITPRYMHFLVNLNHTPVYMIQGKYDPMFPIALSRRVYQILSDMKYPAVYREHEEKGSAHGGHFMPESEVAPLVAWMSQQKRSPNPNTIRMTREANHMAPIHWAQLSRGNQLAALQIPGPEQEKVNLRDGKIGTLFALFKGDNLIEVMGKNVVECELYLSEDMIDFDKPVIVTRQTIEDSNNQLIPGPKLPGYHQRARKDIGVLLRHFKERRDPELLYDAKINVSWEESVGFAQRQ</sequence>
<evidence type="ECO:0000259" key="4">
    <source>
        <dbReference type="Pfam" id="PF02230"/>
    </source>
</evidence>
<dbReference type="SUPFAM" id="SSF53474">
    <property type="entry name" value="alpha/beta-Hydrolases"/>
    <property type="match status" value="1"/>
</dbReference>
<dbReference type="GO" id="GO:0016787">
    <property type="term" value="F:hydrolase activity"/>
    <property type="evidence" value="ECO:0007669"/>
    <property type="project" value="UniProtKB-KW"/>
</dbReference>
<feature type="chain" id="PRO_5032304919" description="Phospholipase/carboxylesterase/thioesterase domain-containing protein" evidence="3">
    <location>
        <begin position="18"/>
        <end position="447"/>
    </location>
</feature>
<protein>
    <recommendedName>
        <fullName evidence="4">Phospholipase/carboxylesterase/thioesterase domain-containing protein</fullName>
    </recommendedName>
</protein>
<evidence type="ECO:0000313" key="5">
    <source>
        <dbReference type="EMBL" id="QPJ66541.1"/>
    </source>
</evidence>
<feature type="domain" description="Phospholipase/carboxylesterase/thioesterase" evidence="4">
    <location>
        <begin position="156"/>
        <end position="257"/>
    </location>
</feature>
<gene>
    <name evidence="5" type="ORF">G3M78_14480</name>
</gene>
<dbReference type="KEGG" id="nva:G3M78_14480"/>